<evidence type="ECO:0000313" key="10">
    <source>
        <dbReference type="Proteomes" id="UP000799640"/>
    </source>
</evidence>
<dbReference type="GO" id="GO:0019752">
    <property type="term" value="P:carboxylic acid metabolic process"/>
    <property type="evidence" value="ECO:0007669"/>
    <property type="project" value="InterPro"/>
</dbReference>
<dbReference type="AlphaFoldDB" id="A0A6G1HVZ0"/>
<dbReference type="Proteomes" id="UP000799640">
    <property type="component" value="Unassembled WGS sequence"/>
</dbReference>
<dbReference type="InterPro" id="IPR021115">
    <property type="entry name" value="Pyridoxal-P_BS"/>
</dbReference>
<dbReference type="PANTHER" id="PTHR45677:SF8">
    <property type="entry name" value="CYSTEINE SULFINIC ACID DECARBOXYLASE"/>
    <property type="match status" value="1"/>
</dbReference>
<dbReference type="GO" id="GO:0030170">
    <property type="term" value="F:pyridoxal phosphate binding"/>
    <property type="evidence" value="ECO:0007669"/>
    <property type="project" value="InterPro"/>
</dbReference>
<dbReference type="PANTHER" id="PTHR45677">
    <property type="entry name" value="GLUTAMATE DECARBOXYLASE-RELATED"/>
    <property type="match status" value="1"/>
</dbReference>
<comment type="similarity">
    <text evidence="2 7">Belongs to the group II decarboxylase family.</text>
</comment>
<keyword evidence="10" id="KW-1185">Reference proteome</keyword>
<evidence type="ECO:0000256" key="2">
    <source>
        <dbReference type="ARBA" id="ARBA00009533"/>
    </source>
</evidence>
<name>A0A6G1HVZ0_9PEZI</name>
<evidence type="ECO:0000256" key="8">
    <source>
        <dbReference type="SAM" id="MobiDB-lite"/>
    </source>
</evidence>
<sequence length="565" mass="59551">MSALRPGAQSFIPPTQPNGSSTPPVNGAAQTDPPQNRAAELHGLLQEFTTLILPYVAAGDLDAALKETGSGHGLSFSVEEGYAPSELGFMWAGTALPDDYVDSASCAGRTPLLSPPAANPKTLAPALDLSFPTKPGGKHALLAAARGILTHSTNTWSPGFMDKLYGATNAVGVVSDLLLSVLNTNAHVYHVSPALTLLESATTRALAGLFGLTGPHAGGVSQPGGSAANQLSLLAARNRAFPEAKEEGLAGCGRLVVFTSAHGHYSLEKAARMFGIGARGVRAVPVDEGGRMIPAELGRLVGEARMAGETPFYVNATAGTTVLGSYDPLEEIAGVCEREGLWLHVDGSWGGPVVFSEELRRERLRGVERADSVAVTPHKMLGVPVTCSFLLVRDLRVLHAAMTLPAGYLFHDEPSDGAFSVTDLADLTPQCGRRADALKLYLGWTYYGRSGYAAQLEHAFGTAQYLFDILAAHPDVVLVSQAPLPCLQVCFYYAPGRALGTPEENSRITVQTAKGLVERGWMVDYAPGENGRFFRVVVNRDTGRGVVEGLVKAIAETGAEVVGRK</sequence>
<feature type="modified residue" description="N6-(pyridoxal phosphate)lysine" evidence="6">
    <location>
        <position position="379"/>
    </location>
</feature>
<evidence type="ECO:0000256" key="7">
    <source>
        <dbReference type="RuleBase" id="RU000382"/>
    </source>
</evidence>
<keyword evidence="3" id="KW-0210">Decarboxylase</keyword>
<dbReference type="InterPro" id="IPR015424">
    <property type="entry name" value="PyrdxlP-dep_Trfase"/>
</dbReference>
<dbReference type="GO" id="GO:0016831">
    <property type="term" value="F:carboxy-lyase activity"/>
    <property type="evidence" value="ECO:0007669"/>
    <property type="project" value="UniProtKB-KW"/>
</dbReference>
<feature type="region of interest" description="Disordered" evidence="8">
    <location>
        <begin position="1"/>
        <end position="35"/>
    </location>
</feature>
<protein>
    <submittedName>
        <fullName evidence="9">Glutamate decarboxylase-like protein-like protein 1</fullName>
    </submittedName>
</protein>
<evidence type="ECO:0000256" key="1">
    <source>
        <dbReference type="ARBA" id="ARBA00001933"/>
    </source>
</evidence>
<keyword evidence="4 6" id="KW-0663">Pyridoxal phosphate</keyword>
<dbReference type="InterPro" id="IPR002129">
    <property type="entry name" value="PyrdxlP-dep_de-COase"/>
</dbReference>
<organism evidence="9 10">
    <name type="scientific">Trichodelitschia bisporula</name>
    <dbReference type="NCBI Taxonomy" id="703511"/>
    <lineage>
        <taxon>Eukaryota</taxon>
        <taxon>Fungi</taxon>
        <taxon>Dikarya</taxon>
        <taxon>Ascomycota</taxon>
        <taxon>Pezizomycotina</taxon>
        <taxon>Dothideomycetes</taxon>
        <taxon>Dothideomycetes incertae sedis</taxon>
        <taxon>Phaeotrichales</taxon>
        <taxon>Phaeotrichaceae</taxon>
        <taxon>Trichodelitschia</taxon>
    </lineage>
</organism>
<dbReference type="Gene3D" id="3.90.1150.170">
    <property type="match status" value="1"/>
</dbReference>
<evidence type="ECO:0000256" key="4">
    <source>
        <dbReference type="ARBA" id="ARBA00022898"/>
    </source>
</evidence>
<comment type="cofactor">
    <cofactor evidence="1 6 7">
        <name>pyridoxal 5'-phosphate</name>
        <dbReference type="ChEBI" id="CHEBI:597326"/>
    </cofactor>
</comment>
<dbReference type="OrthoDB" id="392571at2759"/>
<keyword evidence="5 7" id="KW-0456">Lyase</keyword>
<evidence type="ECO:0000256" key="6">
    <source>
        <dbReference type="PIRSR" id="PIRSR602129-50"/>
    </source>
</evidence>
<proteinExistence type="inferred from homology"/>
<reference evidence="9" key="1">
    <citation type="journal article" date="2020" name="Stud. Mycol.">
        <title>101 Dothideomycetes genomes: a test case for predicting lifestyles and emergence of pathogens.</title>
        <authorList>
            <person name="Haridas S."/>
            <person name="Albert R."/>
            <person name="Binder M."/>
            <person name="Bloem J."/>
            <person name="Labutti K."/>
            <person name="Salamov A."/>
            <person name="Andreopoulos B."/>
            <person name="Baker S."/>
            <person name="Barry K."/>
            <person name="Bills G."/>
            <person name="Bluhm B."/>
            <person name="Cannon C."/>
            <person name="Castanera R."/>
            <person name="Culley D."/>
            <person name="Daum C."/>
            <person name="Ezra D."/>
            <person name="Gonzalez J."/>
            <person name="Henrissat B."/>
            <person name="Kuo A."/>
            <person name="Liang C."/>
            <person name="Lipzen A."/>
            <person name="Lutzoni F."/>
            <person name="Magnuson J."/>
            <person name="Mondo S."/>
            <person name="Nolan M."/>
            <person name="Ohm R."/>
            <person name="Pangilinan J."/>
            <person name="Park H.-J."/>
            <person name="Ramirez L."/>
            <person name="Alfaro M."/>
            <person name="Sun H."/>
            <person name="Tritt A."/>
            <person name="Yoshinaga Y."/>
            <person name="Zwiers L.-H."/>
            <person name="Turgeon B."/>
            <person name="Goodwin S."/>
            <person name="Spatafora J."/>
            <person name="Crous P."/>
            <person name="Grigoriev I."/>
        </authorList>
    </citation>
    <scope>NUCLEOTIDE SEQUENCE</scope>
    <source>
        <strain evidence="9">CBS 262.69</strain>
    </source>
</reference>
<accession>A0A6G1HVZ0</accession>
<gene>
    <name evidence="9" type="ORF">EJ06DRAFT_543429</name>
</gene>
<dbReference type="GO" id="GO:0005737">
    <property type="term" value="C:cytoplasm"/>
    <property type="evidence" value="ECO:0007669"/>
    <property type="project" value="TreeGrafter"/>
</dbReference>
<evidence type="ECO:0000256" key="5">
    <source>
        <dbReference type="ARBA" id="ARBA00023239"/>
    </source>
</evidence>
<dbReference type="EMBL" id="ML996696">
    <property type="protein sequence ID" value="KAF2400007.1"/>
    <property type="molecule type" value="Genomic_DNA"/>
</dbReference>
<dbReference type="PROSITE" id="PS00392">
    <property type="entry name" value="DDC_GAD_HDC_YDC"/>
    <property type="match status" value="1"/>
</dbReference>
<dbReference type="SUPFAM" id="SSF53383">
    <property type="entry name" value="PLP-dependent transferases"/>
    <property type="match status" value="1"/>
</dbReference>
<feature type="compositionally biased region" description="Polar residues" evidence="8">
    <location>
        <begin position="17"/>
        <end position="34"/>
    </location>
</feature>
<evidence type="ECO:0000313" key="9">
    <source>
        <dbReference type="EMBL" id="KAF2400007.1"/>
    </source>
</evidence>
<dbReference type="Pfam" id="PF00282">
    <property type="entry name" value="Pyridoxal_deC"/>
    <property type="match status" value="1"/>
</dbReference>
<evidence type="ECO:0000256" key="3">
    <source>
        <dbReference type="ARBA" id="ARBA00022793"/>
    </source>
</evidence>
<dbReference type="Gene3D" id="3.40.640.10">
    <property type="entry name" value="Type I PLP-dependent aspartate aminotransferase-like (Major domain)"/>
    <property type="match status" value="1"/>
</dbReference>
<dbReference type="InterPro" id="IPR015421">
    <property type="entry name" value="PyrdxlP-dep_Trfase_major"/>
</dbReference>